<dbReference type="InterPro" id="IPR012327">
    <property type="entry name" value="MeTrfase_D12"/>
</dbReference>
<geneLocation type="plasmid" evidence="5 6">
    <name>pTHECO01</name>
</geneLocation>
<feature type="binding site" evidence="4">
    <location>
        <position position="61"/>
    </location>
    <ligand>
        <name>S-adenosyl-L-methionine</name>
        <dbReference type="ChEBI" id="CHEBI:59789"/>
    </ligand>
</feature>
<dbReference type="REBASE" id="58468">
    <property type="entry name" value="M.TcoKWC4ORF4114P"/>
</dbReference>
<evidence type="ECO:0000256" key="2">
    <source>
        <dbReference type="ARBA" id="ARBA00022679"/>
    </source>
</evidence>
<dbReference type="SUPFAM" id="SSF53335">
    <property type="entry name" value="S-adenosyl-L-methionine-dependent methyltransferases"/>
    <property type="match status" value="1"/>
</dbReference>
<dbReference type="eggNOG" id="COG0338">
    <property type="taxonomic scope" value="Bacteria"/>
</dbReference>
<dbReference type="InterPro" id="IPR012263">
    <property type="entry name" value="M_m6A_EcoRV"/>
</dbReference>
<dbReference type="RefSeq" id="WP_015256822.1">
    <property type="nucleotide sequence ID" value="NC_019898.1"/>
</dbReference>
<evidence type="ECO:0000256" key="1">
    <source>
        <dbReference type="ARBA" id="ARBA00022603"/>
    </source>
</evidence>
<evidence type="ECO:0000313" key="6">
    <source>
        <dbReference type="Proteomes" id="UP000010795"/>
    </source>
</evidence>
<gene>
    <name evidence="5" type="ordered locus">Theco_4114</name>
</gene>
<dbReference type="GO" id="GO:0032259">
    <property type="term" value="P:methylation"/>
    <property type="evidence" value="ECO:0007669"/>
    <property type="project" value="UniProtKB-KW"/>
</dbReference>
<organism evidence="5 6">
    <name type="scientific">Thermobacillus composti (strain DSM 18247 / JCM 13945 / KWC4)</name>
    <dbReference type="NCBI Taxonomy" id="717605"/>
    <lineage>
        <taxon>Bacteria</taxon>
        <taxon>Bacillati</taxon>
        <taxon>Bacillota</taxon>
        <taxon>Bacilli</taxon>
        <taxon>Bacillales</taxon>
        <taxon>Paenibacillaceae</taxon>
        <taxon>Thermobacillus</taxon>
    </lineage>
</organism>
<accession>L0ELD8</accession>
<reference evidence="6" key="1">
    <citation type="submission" date="2012-01" db="EMBL/GenBank/DDBJ databases">
        <title>Complete sequence of plasmid of Thermobacillus composti KWC4.</title>
        <authorList>
            <person name="Lucas S."/>
            <person name="Han J."/>
            <person name="Lapidus A."/>
            <person name="Cheng J.-F."/>
            <person name="Goodwin L."/>
            <person name="Pitluck S."/>
            <person name="Peters L."/>
            <person name="Ovchinnikova G."/>
            <person name="Teshima H."/>
            <person name="Detter J.C."/>
            <person name="Han C."/>
            <person name="Tapia R."/>
            <person name="Land M."/>
            <person name="Hauser L."/>
            <person name="Kyrpides N."/>
            <person name="Ivanova N."/>
            <person name="Pagani I."/>
            <person name="Anderson I."/>
            <person name="Woyke T."/>
        </authorList>
    </citation>
    <scope>NUCLEOTIDE SEQUENCE [LARGE SCALE GENOMIC DNA]</scope>
    <source>
        <strain evidence="6">DSM 18247 / JCM 13945 / KWC4</strain>
        <plasmid evidence="6">Plasmid pTHECO01</plasmid>
    </source>
</reference>
<dbReference type="GO" id="GO:0043565">
    <property type="term" value="F:sequence-specific DNA binding"/>
    <property type="evidence" value="ECO:0007669"/>
    <property type="project" value="TreeGrafter"/>
</dbReference>
<dbReference type="Gene3D" id="3.40.50.150">
    <property type="entry name" value="Vaccinia Virus protein VP39"/>
    <property type="match status" value="2"/>
</dbReference>
<dbReference type="GO" id="GO:0009307">
    <property type="term" value="P:DNA restriction-modification system"/>
    <property type="evidence" value="ECO:0007669"/>
    <property type="project" value="InterPro"/>
</dbReference>
<dbReference type="KEGG" id="tco:Theco_4114"/>
<evidence type="ECO:0000256" key="4">
    <source>
        <dbReference type="PIRSR" id="PIRSR000398-1"/>
    </source>
</evidence>
<dbReference type="GO" id="GO:1904047">
    <property type="term" value="F:S-adenosyl-L-methionine binding"/>
    <property type="evidence" value="ECO:0007669"/>
    <property type="project" value="TreeGrafter"/>
</dbReference>
<sequence>MGALLNDARTASVLRWFGGKHILAKDIIPLFPEHHCYCEPFSGGAHVMMAKVPSRVEVFNDIDTNLVNFLMVLRERRDELIDALGSLPTSRYLFGMWQSSPLPDDPFERAVRWFYILRQKIIPHNNQKSGWRAGKIKNTAVDYQNAVQKLYAFEQRFRRVMIECLDFREVIRRYDSPETLFYVDPPYVGREHFYKGGFSRQDHIDLARLLNKVKGKVLVTYYADPLIFELYRDWHVHQVDSYIGTVCKVGEAKKEGTEYIFMNYEPSSV</sequence>
<feature type="binding site" evidence="4">
    <location>
        <position position="184"/>
    </location>
    <ligand>
        <name>S-adenosyl-L-methionine</name>
        <dbReference type="ChEBI" id="CHEBI:59789"/>
    </ligand>
</feature>
<feature type="binding site" evidence="4">
    <location>
        <position position="20"/>
    </location>
    <ligand>
        <name>S-adenosyl-L-methionine</name>
        <dbReference type="ChEBI" id="CHEBI:59789"/>
    </ligand>
</feature>
<dbReference type="PIRSF" id="PIRSF000398">
    <property type="entry name" value="M_m6A_EcoRV"/>
    <property type="match status" value="1"/>
</dbReference>
<dbReference type="Proteomes" id="UP000010795">
    <property type="component" value="Plasmid pTHECO01"/>
</dbReference>
<dbReference type="EMBL" id="CP003256">
    <property type="protein sequence ID" value="AGA60110.1"/>
    <property type="molecule type" value="Genomic_DNA"/>
</dbReference>
<dbReference type="AlphaFoldDB" id="L0ELD8"/>
<keyword evidence="3" id="KW-0949">S-adenosyl-L-methionine</keyword>
<dbReference type="OrthoDB" id="9805629at2"/>
<evidence type="ECO:0000313" key="5">
    <source>
        <dbReference type="EMBL" id="AGA60110.1"/>
    </source>
</evidence>
<dbReference type="HOGENOM" id="CLU_063430_1_0_9"/>
<dbReference type="PANTHER" id="PTHR30481">
    <property type="entry name" value="DNA ADENINE METHYLASE"/>
    <property type="match status" value="1"/>
</dbReference>
<evidence type="ECO:0000256" key="3">
    <source>
        <dbReference type="ARBA" id="ARBA00022691"/>
    </source>
</evidence>
<feature type="binding site" evidence="4">
    <location>
        <position position="16"/>
    </location>
    <ligand>
        <name>S-adenosyl-L-methionine</name>
        <dbReference type="ChEBI" id="CHEBI:59789"/>
    </ligand>
</feature>
<keyword evidence="1 5" id="KW-0489">Methyltransferase</keyword>
<dbReference type="PANTHER" id="PTHR30481:SF4">
    <property type="entry name" value="SITE-SPECIFIC DNA-METHYLTRANSFERASE (ADENINE-SPECIFIC)"/>
    <property type="match status" value="1"/>
</dbReference>
<keyword evidence="2" id="KW-0808">Transferase</keyword>
<dbReference type="PRINTS" id="PR00505">
    <property type="entry name" value="D12N6MTFRASE"/>
</dbReference>
<dbReference type="GO" id="GO:0006298">
    <property type="term" value="P:mismatch repair"/>
    <property type="evidence" value="ECO:0007669"/>
    <property type="project" value="TreeGrafter"/>
</dbReference>
<dbReference type="GO" id="GO:0009007">
    <property type="term" value="F:site-specific DNA-methyltransferase (adenine-specific) activity"/>
    <property type="evidence" value="ECO:0007669"/>
    <property type="project" value="UniProtKB-EC"/>
</dbReference>
<name>L0ELD8_THECK</name>
<dbReference type="InterPro" id="IPR029063">
    <property type="entry name" value="SAM-dependent_MTases_sf"/>
</dbReference>
<protein>
    <submittedName>
        <fullName evidence="5">Site-specific DNA methylase</fullName>
    </submittedName>
</protein>
<dbReference type="Pfam" id="PF02086">
    <property type="entry name" value="MethyltransfD12"/>
    <property type="match status" value="1"/>
</dbReference>
<keyword evidence="6" id="KW-1185">Reference proteome</keyword>
<proteinExistence type="predicted"/>
<keyword evidence="5" id="KW-0614">Plasmid</keyword>